<dbReference type="Pfam" id="PF06203">
    <property type="entry name" value="CCT"/>
    <property type="match status" value="1"/>
</dbReference>
<organism evidence="6 7">
    <name type="scientific">Hibiscus trionum</name>
    <name type="common">Flower of an hour</name>
    <dbReference type="NCBI Taxonomy" id="183268"/>
    <lineage>
        <taxon>Eukaryota</taxon>
        <taxon>Viridiplantae</taxon>
        <taxon>Streptophyta</taxon>
        <taxon>Embryophyta</taxon>
        <taxon>Tracheophyta</taxon>
        <taxon>Spermatophyta</taxon>
        <taxon>Magnoliopsida</taxon>
        <taxon>eudicotyledons</taxon>
        <taxon>Gunneridae</taxon>
        <taxon>Pentapetalae</taxon>
        <taxon>rosids</taxon>
        <taxon>malvids</taxon>
        <taxon>Malvales</taxon>
        <taxon>Malvaceae</taxon>
        <taxon>Malvoideae</taxon>
        <taxon>Hibiscus</taxon>
    </lineage>
</organism>
<evidence type="ECO:0000256" key="1">
    <source>
        <dbReference type="ARBA" id="ARBA00004123"/>
    </source>
</evidence>
<evidence type="ECO:0000313" key="7">
    <source>
        <dbReference type="Proteomes" id="UP001165190"/>
    </source>
</evidence>
<dbReference type="InterPro" id="IPR010402">
    <property type="entry name" value="CCT_domain"/>
</dbReference>
<gene>
    <name evidence="6" type="ORF">HRI_005166200</name>
</gene>
<dbReference type="EMBL" id="BSYR01000075">
    <property type="protein sequence ID" value="GMJ14970.1"/>
    <property type="molecule type" value="Genomic_DNA"/>
</dbReference>
<comment type="subcellular location">
    <subcellularLocation>
        <location evidence="1 3">Nucleus</location>
    </subcellularLocation>
</comment>
<evidence type="ECO:0000256" key="2">
    <source>
        <dbReference type="ARBA" id="ARBA00023242"/>
    </source>
</evidence>
<evidence type="ECO:0000259" key="5">
    <source>
        <dbReference type="PROSITE" id="PS51017"/>
    </source>
</evidence>
<reference evidence="6" key="1">
    <citation type="submission" date="2023-05" db="EMBL/GenBank/DDBJ databases">
        <title>Genome and transcriptome analyses reveal genes involved in the formation of fine ridges on petal epidermal cells in Hibiscus trionum.</title>
        <authorList>
            <person name="Koshimizu S."/>
            <person name="Masuda S."/>
            <person name="Ishii T."/>
            <person name="Shirasu K."/>
            <person name="Hoshino A."/>
            <person name="Arita M."/>
        </authorList>
    </citation>
    <scope>NUCLEOTIDE SEQUENCE</scope>
    <source>
        <strain evidence="6">Hamamatsu line</strain>
    </source>
</reference>
<dbReference type="GO" id="GO:0003700">
    <property type="term" value="F:DNA-binding transcription factor activity"/>
    <property type="evidence" value="ECO:0007669"/>
    <property type="project" value="TreeGrafter"/>
</dbReference>
<proteinExistence type="predicted"/>
<dbReference type="GO" id="GO:0005634">
    <property type="term" value="C:nucleus"/>
    <property type="evidence" value="ECO:0007669"/>
    <property type="project" value="UniProtKB-SubCell"/>
</dbReference>
<evidence type="ECO:0000256" key="4">
    <source>
        <dbReference type="SAM" id="MobiDB-lite"/>
    </source>
</evidence>
<keyword evidence="2 3" id="KW-0539">Nucleus</keyword>
<evidence type="ECO:0000313" key="6">
    <source>
        <dbReference type="EMBL" id="GMJ14970.1"/>
    </source>
</evidence>
<dbReference type="PANTHER" id="PTHR31319">
    <property type="entry name" value="ZINC FINGER PROTEIN CONSTANS-LIKE 4"/>
    <property type="match status" value="1"/>
</dbReference>
<dbReference type="GO" id="GO:0009909">
    <property type="term" value="P:regulation of flower development"/>
    <property type="evidence" value="ECO:0007669"/>
    <property type="project" value="InterPro"/>
</dbReference>
<dbReference type="InterPro" id="IPR045281">
    <property type="entry name" value="CONSTANS-like"/>
</dbReference>
<dbReference type="PANTHER" id="PTHR31319:SF71">
    <property type="entry name" value="CCT MOTIF FAMILY PROTEIN"/>
    <property type="match status" value="1"/>
</dbReference>
<dbReference type="Proteomes" id="UP001165190">
    <property type="component" value="Unassembled WGS sequence"/>
</dbReference>
<dbReference type="PROSITE" id="PS51017">
    <property type="entry name" value="CCT"/>
    <property type="match status" value="1"/>
</dbReference>
<feature type="compositionally biased region" description="Basic and acidic residues" evidence="4">
    <location>
        <begin position="272"/>
        <end position="283"/>
    </location>
</feature>
<keyword evidence="7" id="KW-1185">Reference proteome</keyword>
<feature type="domain" description="CCT" evidence="5">
    <location>
        <begin position="232"/>
        <end position="274"/>
    </location>
</feature>
<evidence type="ECO:0000256" key="3">
    <source>
        <dbReference type="PROSITE-ProRule" id="PRU00357"/>
    </source>
</evidence>
<name>A0A9W7JJJ7_HIBTR</name>
<dbReference type="OrthoDB" id="153872at2759"/>
<accession>A0A9W7JJJ7</accession>
<protein>
    <submittedName>
        <fullName evidence="6">CONSTANS, CO-like and TOC1 motif</fullName>
    </submittedName>
</protein>
<feature type="region of interest" description="Disordered" evidence="4">
    <location>
        <begin position="264"/>
        <end position="283"/>
    </location>
</feature>
<dbReference type="AlphaFoldDB" id="A0A9W7JJJ7"/>
<sequence>MYAETGLFFPYVQNFAAHDFQQLEDYCKTQKPNVSMNNLIPTSTISEYSLGGDGDLFKAPEPIIEEAALGLDHMAAAISLISCGEDVITSQELKAVDIESFQNEKLLEVLYECEKDLMAQAAFETPPVEALDIKIPMVRTDENQNQENGMFCDVSFSKSVSSSCLSSMEWMQGPAIEPNFLDFPGMDFDTAYGMRRAFSEGDIKTLGNGNVSVIHSPVERPLIFSSCSTEDRREKLSRYRNKKTKRNFGRKIKYACRKALADSQPRVRGRFARSEESDNSRRQ</sequence>
<comment type="caution">
    <text evidence="6">The sequence shown here is derived from an EMBL/GenBank/DDBJ whole genome shotgun (WGS) entry which is preliminary data.</text>
</comment>